<keyword evidence="6" id="KW-0436">Ligase</keyword>
<dbReference type="GO" id="GO:0006631">
    <property type="term" value="P:fatty acid metabolic process"/>
    <property type="evidence" value="ECO:0007669"/>
    <property type="project" value="UniProtKB-KW"/>
</dbReference>
<dbReference type="Pfam" id="PF13193">
    <property type="entry name" value="AMP-binding_C"/>
    <property type="match status" value="1"/>
</dbReference>
<proteinExistence type="inferred from homology"/>
<comment type="similarity">
    <text evidence="3">Belongs to the ATP-dependent AMP-binding enzyme family.</text>
</comment>
<keyword evidence="5" id="KW-0597">Phosphoprotein</keyword>
<keyword evidence="10" id="KW-0614">Plasmid</keyword>
<evidence type="ECO:0000256" key="5">
    <source>
        <dbReference type="ARBA" id="ARBA00022553"/>
    </source>
</evidence>
<keyword evidence="4" id="KW-0596">Phosphopantetheine</keyword>
<comment type="pathway">
    <text evidence="2">Siderophore biosynthesis.</text>
</comment>
<dbReference type="GO" id="GO:0008610">
    <property type="term" value="P:lipid biosynthetic process"/>
    <property type="evidence" value="ECO:0007669"/>
    <property type="project" value="InterPro"/>
</dbReference>
<keyword evidence="8" id="KW-0443">Lipid metabolism</keyword>
<gene>
    <name evidence="10" type="ordered locus">Npun_CR074</name>
</gene>
<dbReference type="SMART" id="SM00823">
    <property type="entry name" value="PKS_PP"/>
    <property type="match status" value="1"/>
</dbReference>
<dbReference type="FunFam" id="3.40.50.12780:FF:000013">
    <property type="entry name" value="Long-chain-fatty-acid--AMP ligase FadD32"/>
    <property type="match status" value="1"/>
</dbReference>
<dbReference type="InterPro" id="IPR025110">
    <property type="entry name" value="AMP-bd_C"/>
</dbReference>
<dbReference type="GO" id="GO:0008881">
    <property type="term" value="F:glutamate racemase activity"/>
    <property type="evidence" value="ECO:0007669"/>
    <property type="project" value="UniProtKB-EC"/>
</dbReference>
<dbReference type="InterPro" id="IPR045851">
    <property type="entry name" value="AMP-bd_C_sf"/>
</dbReference>
<dbReference type="EMBL" id="CP001040">
    <property type="protein sequence ID" value="ACC85410.1"/>
    <property type="molecule type" value="Genomic_DNA"/>
</dbReference>
<dbReference type="InterPro" id="IPR057737">
    <property type="entry name" value="Condensation_MtbB-like"/>
</dbReference>
<keyword evidence="10" id="KW-0413">Isomerase</keyword>
<dbReference type="CDD" id="cd05931">
    <property type="entry name" value="FAAL"/>
    <property type="match status" value="1"/>
</dbReference>
<dbReference type="FunFam" id="3.40.50.12780:FF:000012">
    <property type="entry name" value="Non-ribosomal peptide synthetase"/>
    <property type="match status" value="1"/>
</dbReference>
<dbReference type="Gene3D" id="3.30.300.30">
    <property type="match status" value="2"/>
</dbReference>
<dbReference type="InterPro" id="IPR020845">
    <property type="entry name" value="AMP-binding_CS"/>
</dbReference>
<evidence type="ECO:0000259" key="9">
    <source>
        <dbReference type="PROSITE" id="PS50075"/>
    </source>
</evidence>
<dbReference type="Pfam" id="PF00668">
    <property type="entry name" value="Condensation"/>
    <property type="match status" value="1"/>
</dbReference>
<dbReference type="FunFam" id="3.30.559.30:FF:000006">
    <property type="entry name" value="Yersiniabactin polyketide/non-ribosomal peptide synthetase"/>
    <property type="match status" value="1"/>
</dbReference>
<accession>B2JBV6</accession>
<dbReference type="SUPFAM" id="SSF47336">
    <property type="entry name" value="ACP-like"/>
    <property type="match status" value="2"/>
</dbReference>
<dbReference type="InterPro" id="IPR010071">
    <property type="entry name" value="AA_adenyl_dom"/>
</dbReference>
<reference evidence="11" key="1">
    <citation type="submission" date="2008-04" db="EMBL/GenBank/DDBJ databases">
        <title>Complete sequence of plasmid 3 of Nostoc punctiforme ATCC 29133.</title>
        <authorList>
            <consortium name="US DOE Joint Genome Institute"/>
            <person name="Copeland A."/>
            <person name="Lucas S."/>
            <person name="Lapidus A."/>
            <person name="Glavina del Rio T."/>
            <person name="Dalin E."/>
            <person name="Tice H."/>
            <person name="Pitluck S."/>
            <person name="Chain P."/>
            <person name="Malfatti S."/>
            <person name="Shin M."/>
            <person name="Vergez L."/>
            <person name="Schmutz J."/>
            <person name="Larimer F."/>
            <person name="Land M."/>
            <person name="Hauser L."/>
            <person name="Kyrpides N."/>
            <person name="Kim E."/>
            <person name="Meeks J.C."/>
            <person name="Elhai J."/>
            <person name="Campbell E.L."/>
            <person name="Thiel T."/>
            <person name="Longmire J."/>
            <person name="Potts M."/>
            <person name="Atlas R."/>
        </authorList>
    </citation>
    <scope>NUCLEOTIDE SEQUENCE [LARGE SCALE GENOMIC DNA]</scope>
    <source>
        <strain evidence="11">ATCC 29133 / PCC 73102</strain>
        <plasmid evidence="11">Plasmid pNPUN03</plasmid>
    </source>
</reference>
<evidence type="ECO:0000313" key="11">
    <source>
        <dbReference type="Proteomes" id="UP000001191"/>
    </source>
</evidence>
<dbReference type="SUPFAM" id="SSF52777">
    <property type="entry name" value="CoA-dependent acyltransferases"/>
    <property type="match status" value="2"/>
</dbReference>
<dbReference type="Pfam" id="PF00550">
    <property type="entry name" value="PP-binding"/>
    <property type="match status" value="2"/>
</dbReference>
<dbReference type="EnsemblBacteria" id="ACC85410">
    <property type="protein sequence ID" value="ACC85410"/>
    <property type="gene ID" value="Npun_CR074"/>
</dbReference>
<dbReference type="PANTHER" id="PTHR45527">
    <property type="entry name" value="NONRIBOSOMAL PEPTIDE SYNTHETASE"/>
    <property type="match status" value="1"/>
</dbReference>
<evidence type="ECO:0000256" key="3">
    <source>
        <dbReference type="ARBA" id="ARBA00006432"/>
    </source>
</evidence>
<dbReference type="Gene3D" id="3.30.559.30">
    <property type="entry name" value="Nonribosomal peptide synthetase, condensation domain"/>
    <property type="match status" value="1"/>
</dbReference>
<dbReference type="InterPro" id="IPR020806">
    <property type="entry name" value="PKS_PP-bd"/>
</dbReference>
<evidence type="ECO:0000256" key="4">
    <source>
        <dbReference type="ARBA" id="ARBA00022450"/>
    </source>
</evidence>
<dbReference type="InterPro" id="IPR036736">
    <property type="entry name" value="ACP-like_sf"/>
</dbReference>
<keyword evidence="7" id="KW-0276">Fatty acid metabolism</keyword>
<dbReference type="Gene3D" id="3.40.50.980">
    <property type="match status" value="2"/>
</dbReference>
<comment type="cofactor">
    <cofactor evidence="1">
        <name>pantetheine 4'-phosphate</name>
        <dbReference type="ChEBI" id="CHEBI:47942"/>
    </cofactor>
</comment>
<dbReference type="InterPro" id="IPR000873">
    <property type="entry name" value="AMP-dep_synth/lig_dom"/>
</dbReference>
<evidence type="ECO:0000256" key="2">
    <source>
        <dbReference type="ARBA" id="ARBA00004924"/>
    </source>
</evidence>
<feature type="domain" description="Carrier" evidence="9">
    <location>
        <begin position="603"/>
        <end position="680"/>
    </location>
</feature>
<feature type="domain" description="Carrier" evidence="9">
    <location>
        <begin position="1696"/>
        <end position="1771"/>
    </location>
</feature>
<dbReference type="Gene3D" id="3.30.559.10">
    <property type="entry name" value="Chloramphenicol acetyltransferase-like domain"/>
    <property type="match status" value="1"/>
</dbReference>
<dbReference type="Pfam" id="PF00501">
    <property type="entry name" value="AMP-binding"/>
    <property type="match status" value="2"/>
</dbReference>
<dbReference type="InterPro" id="IPR042099">
    <property type="entry name" value="ANL_N_sf"/>
</dbReference>
<dbReference type="PROSITE" id="PS50075">
    <property type="entry name" value="CARRIER"/>
    <property type="match status" value="2"/>
</dbReference>
<evidence type="ECO:0000256" key="8">
    <source>
        <dbReference type="ARBA" id="ARBA00023098"/>
    </source>
</evidence>
<dbReference type="FunFam" id="3.30.559.10:FF:000023">
    <property type="entry name" value="Non-ribosomal peptide synthetase"/>
    <property type="match status" value="1"/>
</dbReference>
<dbReference type="OrthoDB" id="9803968at2"/>
<dbReference type="PANTHER" id="PTHR45527:SF10">
    <property type="entry name" value="PYOCHELIN SYNTHASE PCHF"/>
    <property type="match status" value="1"/>
</dbReference>
<dbReference type="SUPFAM" id="SSF56801">
    <property type="entry name" value="Acetyl-CoA synthetase-like"/>
    <property type="match status" value="2"/>
</dbReference>
<dbReference type="RefSeq" id="WP_012412907.1">
    <property type="nucleotide sequence ID" value="NC_010630.1"/>
</dbReference>
<dbReference type="HOGENOM" id="CLU_000022_0_5_3"/>
<name>B2JBV6_NOSP7</name>
<evidence type="ECO:0000313" key="10">
    <source>
        <dbReference type="EMBL" id="ACC85410.1"/>
    </source>
</evidence>
<dbReference type="Proteomes" id="UP000001191">
    <property type="component" value="Plasmid pNPUN03"/>
</dbReference>
<dbReference type="Gene3D" id="3.40.50.12780">
    <property type="entry name" value="N-terminal domain of ligase-like"/>
    <property type="match status" value="1"/>
</dbReference>
<dbReference type="Gene3D" id="1.10.1200.10">
    <property type="entry name" value="ACP-like"/>
    <property type="match status" value="2"/>
</dbReference>
<dbReference type="KEGG" id="npu:Npun_CR074"/>
<keyword evidence="11" id="KW-1185">Reference proteome</keyword>
<dbReference type="CDD" id="cd12114">
    <property type="entry name" value="A_NRPS_TlmIV_like"/>
    <property type="match status" value="1"/>
</dbReference>
<dbReference type="FunFam" id="3.40.50.980:FF:000001">
    <property type="entry name" value="Non-ribosomal peptide synthetase"/>
    <property type="match status" value="1"/>
</dbReference>
<dbReference type="Pfam" id="PF23024">
    <property type="entry name" value="AMP-dom_DIP2-like"/>
    <property type="match status" value="1"/>
</dbReference>
<dbReference type="EC" id="5.1.1.3" evidence="10"/>
<dbReference type="GO" id="GO:0071766">
    <property type="term" value="P:Actinobacterium-type cell wall biogenesis"/>
    <property type="evidence" value="ECO:0007669"/>
    <property type="project" value="UniProtKB-ARBA"/>
</dbReference>
<dbReference type="GO" id="GO:0043041">
    <property type="term" value="P:amino acid activation for nonribosomal peptide biosynthetic process"/>
    <property type="evidence" value="ECO:0007669"/>
    <property type="project" value="TreeGrafter"/>
</dbReference>
<protein>
    <submittedName>
        <fullName evidence="10">Amino acid adenylation domain protein</fullName>
        <ecNumber evidence="10">5.1.1.3</ecNumber>
    </submittedName>
</protein>
<dbReference type="GO" id="GO:0044550">
    <property type="term" value="P:secondary metabolite biosynthetic process"/>
    <property type="evidence" value="ECO:0007669"/>
    <property type="project" value="TreeGrafter"/>
</dbReference>
<dbReference type="GO" id="GO:0031177">
    <property type="term" value="F:phosphopantetheine binding"/>
    <property type="evidence" value="ECO:0007669"/>
    <property type="project" value="InterPro"/>
</dbReference>
<dbReference type="InterPro" id="IPR009081">
    <property type="entry name" value="PP-bd_ACP"/>
</dbReference>
<dbReference type="CDD" id="cd19535">
    <property type="entry name" value="Cyc_NRPS"/>
    <property type="match status" value="1"/>
</dbReference>
<dbReference type="Gene3D" id="2.30.38.10">
    <property type="entry name" value="Luciferase, Domain 3"/>
    <property type="match status" value="1"/>
</dbReference>
<dbReference type="PROSITE" id="PS00455">
    <property type="entry name" value="AMP_BINDING"/>
    <property type="match status" value="2"/>
</dbReference>
<dbReference type="InterPro" id="IPR040097">
    <property type="entry name" value="FAAL/FAAC"/>
</dbReference>
<dbReference type="NCBIfam" id="TIGR01733">
    <property type="entry name" value="AA-adenyl-dom"/>
    <property type="match status" value="1"/>
</dbReference>
<sequence length="1801" mass="203171">MVSFYISELGLEVANFIEIIRFRSLSQAGKTAFLFLQDGETEAAKITYRELDQKAQAIAAQLQTLTTPGDRVLLLYPSGFEFIAAFVGCLYAGVVAVPAYPPRRNQKMLRLQAIAIDAQATLVVSTTSVLGNINSQAENPGFLGLKCVATDNLIPIEDFIPYRATPDTLAFLQYTSGSTGTPKGVMLNHGNLLHNQRLIQTAFEHTEQTIFVGWLPLFHDMGLIGNTLQPLYLGIPCIFMSPTAFLMRPLQWLMAISKYKATTSGGPNFAYDLCASKITSEERSTLDLSTWQVAFNGAEPIRAETIERFASTFADCGFRREAFYPCYGMAETTLIVSGGLVAPPPVLQTFQKAALEQHLVVPASNSDDATQTLVGCGQPLQDMRVVIVHPERMTRCNSDEIGEIWVSSASVTQGYWNQIDSTQRTFQAYLQDTGAGPFLRTGDLGFLKDGELFVTGRLKDLIIIRGRNYYPQDIESTVQKSHLSLRANCGAAFSVEIDGEERLVVIQEVERAYYRNLEVEEVVGAIRSAVSEEHELQVYAVVLLKPGGILKTSSGKVQHYACKAGFLANTLDAIGSSILEKFDSFEGIELINVEELLATPAEDRTRQLESYLQKLIARMLKIYPSKLNIREPLTVLGIDSLLATQIAYRIREQLKVDLPIQSFFDSATIGDLTEHIETILQEQKNKDSALSLSQIISAPDQRYQPFPLTDIQQAYWVGRSNSFELSNVATHVYIEIESINLNIKRLTNAWQKIIERHDMLRTVVLSGGEQQILEVVPFYEIEVLDLQKLEPKFAIPKSEEIRQQMSHQILQTDQWPLFEIRATRFDEQRFRLHISIDLLLADYGSLLRLCQEWSQIYQHPDTTLKPLEISFRDYVITEKQLVHTELYKRAQEYWFKRLDTLPQSPQLPLAQNPYLLKQPQFKRRCSQLKSETWQQLKQRASQAGLTPSGILLTAFAEVLAIWSNSTEFTLNLTLYNRLPLHPQVNEIIGNTISLILLEVNNSTPASFTVRAQNLQRQLWQDLDHSYMSGVHVLRELARRQGSHQKALMPIVFTSILNNGSFIQDRSALNVFGEVIYSISQTSQVWLDHQVMEEDGKLVFNWDAVEDLFPEGLLDDMFEAYCEFLMLLATSDAVWREITYELVPKAQLLQRATVNSTDAPISGWMLHTLFAAQVEAREQDCAVISSQRTLTYLELFQLANQVGHRLRKLKTSPNTLVAVVMEKGWEQIVAVLGILMSGAAYMPIDPELPDERVQYLLKQGEVKLILTQSWLNERLTWIEGIPRICLDCDELVGEDSSPLDLVQSPDDLAYVIYTSGSTGVPKGVMLTHRGPVNTILDINQRFGITHQDRVLALSALNFDLSVYDIFGTLAAGGTLVIPEAERTKDPAHWVELMKQHKVTLWNSVPTFMQMLVEYLSAGLEKVPASLGLILMSGDRIPVNLPQQIKAIWEDVKVVSVGGPTETSIWNICYPIEKIDEQWKSIPYGKPITNQRYHVLNKFLEPCPVWVPGMLYAEGIGLAKGYWRDEKKTEESFIIHPRTQQRLYKTGDSGRFLPDGNIEILGREDFQVKINGYRIELGEIEATLLQDESVKEVVVTSTEKEHQSLVAYVVLNSNQKQSSQQHHQLKGVLLNSLEPVQESNSISKKLLNYLEQKLPSYMVPSDCVILNALPLNRNGKVDRKLLPKLNKNVLKPETGAVPPKTEIEQTLAKIVREVLQIEKIGVYDNFFDLGANSIHLVQINKNIKILMGIEVQMVEIFQNPSISYLAKFFSQHKGENKSFQAVAERAEKRKIAQQKRGMKRGKS</sequence>
<evidence type="ECO:0000256" key="6">
    <source>
        <dbReference type="ARBA" id="ARBA00022598"/>
    </source>
</evidence>
<geneLocation type="plasmid" evidence="10 11">
    <name>pNPUN03</name>
</geneLocation>
<dbReference type="GO" id="GO:0016874">
    <property type="term" value="F:ligase activity"/>
    <property type="evidence" value="ECO:0007669"/>
    <property type="project" value="UniProtKB-KW"/>
</dbReference>
<evidence type="ECO:0000256" key="1">
    <source>
        <dbReference type="ARBA" id="ARBA00001957"/>
    </source>
</evidence>
<evidence type="ECO:0000256" key="7">
    <source>
        <dbReference type="ARBA" id="ARBA00022832"/>
    </source>
</evidence>
<organism evidence="10 11">
    <name type="scientific">Nostoc punctiforme (strain ATCC 29133 / PCC 73102)</name>
    <dbReference type="NCBI Taxonomy" id="63737"/>
    <lineage>
        <taxon>Bacteria</taxon>
        <taxon>Bacillati</taxon>
        <taxon>Cyanobacteriota</taxon>
        <taxon>Cyanophyceae</taxon>
        <taxon>Nostocales</taxon>
        <taxon>Nostocaceae</taxon>
        <taxon>Nostoc</taxon>
    </lineage>
</organism>
<dbReference type="InterPro" id="IPR001242">
    <property type="entry name" value="Condensation_dom"/>
</dbReference>
<dbReference type="GO" id="GO:0005737">
    <property type="term" value="C:cytoplasm"/>
    <property type="evidence" value="ECO:0007669"/>
    <property type="project" value="TreeGrafter"/>
</dbReference>
<dbReference type="InterPro" id="IPR023213">
    <property type="entry name" value="CAT-like_dom_sf"/>
</dbReference>